<evidence type="ECO:0000259" key="3">
    <source>
        <dbReference type="SMART" id="SM00198"/>
    </source>
</evidence>
<proteinExistence type="predicted"/>
<dbReference type="Gene3D" id="3.40.33.10">
    <property type="entry name" value="CAP"/>
    <property type="match status" value="1"/>
</dbReference>
<dbReference type="PANTHER" id="PTHR10334">
    <property type="entry name" value="CYSTEINE-RICH SECRETORY PROTEIN-RELATED"/>
    <property type="match status" value="1"/>
</dbReference>
<reference evidence="4" key="1">
    <citation type="submission" date="2020-10" db="EMBL/GenBank/DDBJ databases">
        <authorList>
            <person name="Roach M.J.R."/>
        </authorList>
    </citation>
    <scope>NUCLEOTIDE SEQUENCE</scope>
    <source>
        <strain evidence="4">CBS 1945</strain>
    </source>
</reference>
<dbReference type="EMBL" id="CP064813">
    <property type="protein sequence ID" value="QPG75025.1"/>
    <property type="molecule type" value="Genomic_DNA"/>
</dbReference>
<dbReference type="OrthoDB" id="337038at2759"/>
<dbReference type="InterPro" id="IPR002413">
    <property type="entry name" value="V5_allergen-like"/>
</dbReference>
<name>A0A875S3S7_EENNA</name>
<dbReference type="PROSITE" id="PS01010">
    <property type="entry name" value="CRISP_2"/>
    <property type="match status" value="1"/>
</dbReference>
<sequence length="345" mass="36752">MRFSLSVLTAIVAVLSGVSAEEYSSSEECQVNYHTVTSIEYVYTSLPVETTKKTTSSSTFSPTSTISSQNEASATLSSASSIALSGPSNIASSQISSTLDAQSTTPIVTPTATSSILSSSPLSSITTSTSPLPTSTLPTSKSTSISTTSKSTISTSISSISPVTSSPVTSSTPTSSTPTTSTPISTSSVFSFEDVYLDRHNYYRNLHVDTPAMSWDDGVANVAQTYADSYDCDGVLTHSGNSYNGSSLGENLAYGYDFYDAGAVDAWYDEISNYNYSDPQFAEDNGHFTQLVWKSSTRLGCGYKYCSPTYGYYIVCNYQPAGNVIYSGDEYKLFKENVLPLKSSS</sequence>
<evidence type="ECO:0000256" key="2">
    <source>
        <dbReference type="SAM" id="SignalP"/>
    </source>
</evidence>
<dbReference type="InterPro" id="IPR001283">
    <property type="entry name" value="CRISP-related"/>
</dbReference>
<organism evidence="4 5">
    <name type="scientific">Eeniella nana</name>
    <name type="common">Yeast</name>
    <name type="synonym">Brettanomyces nanus</name>
    <dbReference type="NCBI Taxonomy" id="13502"/>
    <lineage>
        <taxon>Eukaryota</taxon>
        <taxon>Fungi</taxon>
        <taxon>Dikarya</taxon>
        <taxon>Ascomycota</taxon>
        <taxon>Saccharomycotina</taxon>
        <taxon>Pichiomycetes</taxon>
        <taxon>Pichiales</taxon>
        <taxon>Pichiaceae</taxon>
        <taxon>Brettanomyces</taxon>
    </lineage>
</organism>
<dbReference type="GeneID" id="62195766"/>
<dbReference type="Proteomes" id="UP000662931">
    <property type="component" value="Chromosome 2"/>
</dbReference>
<evidence type="ECO:0000313" key="4">
    <source>
        <dbReference type="EMBL" id="QPG75025.1"/>
    </source>
</evidence>
<dbReference type="SUPFAM" id="SSF55797">
    <property type="entry name" value="PR-1-like"/>
    <property type="match status" value="1"/>
</dbReference>
<keyword evidence="2" id="KW-0732">Signal</keyword>
<feature type="chain" id="PRO_5034136447" description="SCP domain-containing protein" evidence="2">
    <location>
        <begin position="21"/>
        <end position="345"/>
    </location>
</feature>
<feature type="domain" description="SCP" evidence="3">
    <location>
        <begin position="191"/>
        <end position="326"/>
    </location>
</feature>
<dbReference type="KEGG" id="bnn:FOA43_002365"/>
<dbReference type="GO" id="GO:0005576">
    <property type="term" value="C:extracellular region"/>
    <property type="evidence" value="ECO:0007669"/>
    <property type="project" value="InterPro"/>
</dbReference>
<evidence type="ECO:0000256" key="1">
    <source>
        <dbReference type="SAM" id="MobiDB-lite"/>
    </source>
</evidence>
<dbReference type="PRINTS" id="PR00837">
    <property type="entry name" value="V5TPXLIKE"/>
</dbReference>
<dbReference type="InterPro" id="IPR018244">
    <property type="entry name" value="Allrgn_V5/Tpx1_CS"/>
</dbReference>
<keyword evidence="5" id="KW-1185">Reference proteome</keyword>
<gene>
    <name evidence="4" type="ORF">FOA43_002365</name>
</gene>
<dbReference type="AlphaFoldDB" id="A0A875S3S7"/>
<dbReference type="Pfam" id="PF00188">
    <property type="entry name" value="CAP"/>
    <property type="match status" value="1"/>
</dbReference>
<accession>A0A875S3S7</accession>
<dbReference type="PROSITE" id="PS01009">
    <property type="entry name" value="CRISP_1"/>
    <property type="match status" value="1"/>
</dbReference>
<feature type="signal peptide" evidence="2">
    <location>
        <begin position="1"/>
        <end position="20"/>
    </location>
</feature>
<dbReference type="InterPro" id="IPR014044">
    <property type="entry name" value="CAP_dom"/>
</dbReference>
<evidence type="ECO:0000313" key="5">
    <source>
        <dbReference type="Proteomes" id="UP000662931"/>
    </source>
</evidence>
<dbReference type="PRINTS" id="PR00838">
    <property type="entry name" value="V5ALLERGEN"/>
</dbReference>
<dbReference type="SMART" id="SM00198">
    <property type="entry name" value="SCP"/>
    <property type="match status" value="1"/>
</dbReference>
<feature type="region of interest" description="Disordered" evidence="1">
    <location>
        <begin position="112"/>
        <end position="185"/>
    </location>
</feature>
<protein>
    <recommendedName>
        <fullName evidence="3">SCP domain-containing protein</fullName>
    </recommendedName>
</protein>
<dbReference type="RefSeq" id="XP_038778590.1">
    <property type="nucleotide sequence ID" value="XM_038922662.1"/>
</dbReference>
<dbReference type="InterPro" id="IPR035940">
    <property type="entry name" value="CAP_sf"/>
</dbReference>